<dbReference type="AlphaFoldDB" id="A0A937CVH5"/>
<dbReference type="Pfam" id="PF00313">
    <property type="entry name" value="CSD"/>
    <property type="match status" value="1"/>
</dbReference>
<dbReference type="InterPro" id="IPR019844">
    <property type="entry name" value="CSD_CS"/>
</dbReference>
<name>A0A937CVH5_9BURK</name>
<dbReference type="InterPro" id="IPR008613">
    <property type="entry name" value="Excalibur_Ca-bd_domain"/>
</dbReference>
<dbReference type="GO" id="GO:0005829">
    <property type="term" value="C:cytosol"/>
    <property type="evidence" value="ECO:0007669"/>
    <property type="project" value="UniProtKB-ARBA"/>
</dbReference>
<proteinExistence type="predicted"/>
<dbReference type="Pfam" id="PF05901">
    <property type="entry name" value="Excalibur"/>
    <property type="match status" value="1"/>
</dbReference>
<evidence type="ECO:0000313" key="4">
    <source>
        <dbReference type="Proteomes" id="UP000599109"/>
    </source>
</evidence>
<reference evidence="3 4" key="1">
    <citation type="journal article" date="2017" name="Int. J. Syst. Evol. Microbiol.">
        <title>Ramlibacter monticola sp. nov., isolated from forest soil.</title>
        <authorList>
            <person name="Chaudhary D.K."/>
            <person name="Kim J."/>
        </authorList>
    </citation>
    <scope>NUCLEOTIDE SEQUENCE [LARGE SCALE GENOMIC DNA]</scope>
    <source>
        <strain evidence="3 4">KACC 19175</strain>
    </source>
</reference>
<dbReference type="RefSeq" id="WP_201676376.1">
    <property type="nucleotide sequence ID" value="NZ_JAEQNE010000006.1"/>
</dbReference>
<protein>
    <submittedName>
        <fullName evidence="3">Excalibur calcium-binding domain-containing protein</fullName>
    </submittedName>
</protein>
<dbReference type="GO" id="GO:0003676">
    <property type="term" value="F:nucleic acid binding"/>
    <property type="evidence" value="ECO:0007669"/>
    <property type="project" value="InterPro"/>
</dbReference>
<dbReference type="InterPro" id="IPR002059">
    <property type="entry name" value="CSP_DNA-bd"/>
</dbReference>
<dbReference type="Proteomes" id="UP000599109">
    <property type="component" value="Unassembled WGS sequence"/>
</dbReference>
<dbReference type="PANTHER" id="PTHR46565">
    <property type="entry name" value="COLD SHOCK DOMAIN PROTEIN 2"/>
    <property type="match status" value="1"/>
</dbReference>
<organism evidence="3 4">
    <name type="scientific">Ramlibacter monticola</name>
    <dbReference type="NCBI Taxonomy" id="1926872"/>
    <lineage>
        <taxon>Bacteria</taxon>
        <taxon>Pseudomonadati</taxon>
        <taxon>Pseudomonadota</taxon>
        <taxon>Betaproteobacteria</taxon>
        <taxon>Burkholderiales</taxon>
        <taxon>Comamonadaceae</taxon>
        <taxon>Ramlibacter</taxon>
    </lineage>
</organism>
<dbReference type="PROSITE" id="PS00352">
    <property type="entry name" value="CSD_1"/>
    <property type="match status" value="1"/>
</dbReference>
<dbReference type="SMART" id="SM00357">
    <property type="entry name" value="CSP"/>
    <property type="match status" value="1"/>
</dbReference>
<dbReference type="InterPro" id="IPR011129">
    <property type="entry name" value="CSD"/>
</dbReference>
<accession>A0A937CVH5</accession>
<dbReference type="InterPro" id="IPR012340">
    <property type="entry name" value="NA-bd_OB-fold"/>
</dbReference>
<comment type="subcellular location">
    <subcellularLocation>
        <location evidence="1">Cytoplasm</location>
    </subcellularLocation>
</comment>
<dbReference type="SUPFAM" id="SSF50249">
    <property type="entry name" value="Nucleic acid-binding proteins"/>
    <property type="match status" value="1"/>
</dbReference>
<feature type="domain" description="CSD" evidence="2">
    <location>
        <begin position="2"/>
        <end position="65"/>
    </location>
</feature>
<dbReference type="PROSITE" id="PS51857">
    <property type="entry name" value="CSD_2"/>
    <property type="match status" value="1"/>
</dbReference>
<dbReference type="EMBL" id="JAEQNE010000006">
    <property type="protein sequence ID" value="MBL0393709.1"/>
    <property type="molecule type" value="Genomic_DNA"/>
</dbReference>
<comment type="caution">
    <text evidence="3">The sequence shown here is derived from an EMBL/GenBank/DDBJ whole genome shotgun (WGS) entry which is preliminary data.</text>
</comment>
<evidence type="ECO:0000256" key="1">
    <source>
        <dbReference type="RuleBase" id="RU000408"/>
    </source>
</evidence>
<evidence type="ECO:0000259" key="2">
    <source>
        <dbReference type="PROSITE" id="PS51857"/>
    </source>
</evidence>
<sequence length="203" mass="22073">MRFAGRLHDWNEQRGFGFIRPTAGGDDIFVHGSALPMLRPGPDEVLSFEVALDRQGRKKAVHVRRQADEASALATDRLRDAQRVERALARKGAGVHHGPGIVQGLVMMVITGVLAWSAYRAYGVLAARHPAPEQAVAERSAGPLQDVKRASASPFRCDGRTQCSQMTSCAEATFFLRNCPGTKMDGDGDGVPCEQQWCSAESR</sequence>
<keyword evidence="4" id="KW-1185">Reference proteome</keyword>
<evidence type="ECO:0000313" key="3">
    <source>
        <dbReference type="EMBL" id="MBL0393709.1"/>
    </source>
</evidence>
<dbReference type="Gene3D" id="2.40.50.140">
    <property type="entry name" value="Nucleic acid-binding proteins"/>
    <property type="match status" value="1"/>
</dbReference>
<dbReference type="SMART" id="SM00894">
    <property type="entry name" value="Excalibur"/>
    <property type="match status" value="1"/>
</dbReference>
<dbReference type="PANTHER" id="PTHR46565:SF20">
    <property type="entry name" value="COLD SHOCK DOMAIN-CONTAINING PROTEIN 4"/>
    <property type="match status" value="1"/>
</dbReference>
<gene>
    <name evidence="3" type="ORF">JJ685_21410</name>
</gene>
<dbReference type="CDD" id="cd04458">
    <property type="entry name" value="CSP_CDS"/>
    <property type="match status" value="1"/>
</dbReference>